<proteinExistence type="predicted"/>
<evidence type="ECO:0000313" key="2">
    <source>
        <dbReference type="EMBL" id="CAK7945593.1"/>
    </source>
</evidence>
<sequence length="192" mass="19908">MASKLMQVATAAARKAAARMCVAGVSLSHASAADDSSPVVVNSPRDESEIELIYFGESDYPSDSKAAPPASGSPGADPARAGLTGSGKCGAIMSEIFGPSDSSDESSPHASPSDTATHGEGGDAPLRHRKKANRGIELLAVSAFKLTLLKRLGTAVSFVMLLKSSLVGCHHPKGWIEWPVRPPNGVKSLFRL</sequence>
<comment type="caution">
    <text evidence="2">The sequence shown here is derived from an EMBL/GenBank/DDBJ whole genome shotgun (WGS) entry which is preliminary data.</text>
</comment>
<gene>
    <name evidence="2" type="ORF">PM001_LOCUS30743</name>
</gene>
<dbReference type="EMBL" id="CAKLBY020000333">
    <property type="protein sequence ID" value="CAK7945593.1"/>
    <property type="molecule type" value="Genomic_DNA"/>
</dbReference>
<accession>A0AAV1VI53</accession>
<dbReference type="AlphaFoldDB" id="A0AAV1VI53"/>
<feature type="compositionally biased region" description="Low complexity" evidence="1">
    <location>
        <begin position="59"/>
        <end position="82"/>
    </location>
</feature>
<evidence type="ECO:0000256" key="1">
    <source>
        <dbReference type="SAM" id="MobiDB-lite"/>
    </source>
</evidence>
<feature type="region of interest" description="Disordered" evidence="1">
    <location>
        <begin position="59"/>
        <end position="127"/>
    </location>
</feature>
<organism evidence="2 3">
    <name type="scientific">Peronospora matthiolae</name>
    <dbReference type="NCBI Taxonomy" id="2874970"/>
    <lineage>
        <taxon>Eukaryota</taxon>
        <taxon>Sar</taxon>
        <taxon>Stramenopiles</taxon>
        <taxon>Oomycota</taxon>
        <taxon>Peronosporomycetes</taxon>
        <taxon>Peronosporales</taxon>
        <taxon>Peronosporaceae</taxon>
        <taxon>Peronospora</taxon>
    </lineage>
</organism>
<protein>
    <submittedName>
        <fullName evidence="2">Uncharacterized protein</fullName>
    </submittedName>
</protein>
<name>A0AAV1VI53_9STRA</name>
<dbReference type="Proteomes" id="UP001162060">
    <property type="component" value="Unassembled WGS sequence"/>
</dbReference>
<reference evidence="2" key="1">
    <citation type="submission" date="2024-01" db="EMBL/GenBank/DDBJ databases">
        <authorList>
            <person name="Webb A."/>
        </authorList>
    </citation>
    <scope>NUCLEOTIDE SEQUENCE</scope>
    <source>
        <strain evidence="2">Pm1</strain>
    </source>
</reference>
<evidence type="ECO:0000313" key="3">
    <source>
        <dbReference type="Proteomes" id="UP001162060"/>
    </source>
</evidence>